<dbReference type="Proteomes" id="UP001634394">
    <property type="component" value="Unassembled WGS sequence"/>
</dbReference>
<organism evidence="2 3">
    <name type="scientific">Sinanodonta woodiana</name>
    <name type="common">Chinese pond mussel</name>
    <name type="synonym">Anodonta woodiana</name>
    <dbReference type="NCBI Taxonomy" id="1069815"/>
    <lineage>
        <taxon>Eukaryota</taxon>
        <taxon>Metazoa</taxon>
        <taxon>Spiralia</taxon>
        <taxon>Lophotrochozoa</taxon>
        <taxon>Mollusca</taxon>
        <taxon>Bivalvia</taxon>
        <taxon>Autobranchia</taxon>
        <taxon>Heteroconchia</taxon>
        <taxon>Palaeoheterodonta</taxon>
        <taxon>Unionida</taxon>
        <taxon>Unionoidea</taxon>
        <taxon>Unionidae</taxon>
        <taxon>Unioninae</taxon>
        <taxon>Sinanodonta</taxon>
    </lineage>
</organism>
<evidence type="ECO:0000313" key="3">
    <source>
        <dbReference type="Proteomes" id="UP001634394"/>
    </source>
</evidence>
<dbReference type="InterPro" id="IPR005322">
    <property type="entry name" value="Peptidase_C69"/>
</dbReference>
<evidence type="ECO:0000256" key="1">
    <source>
        <dbReference type="ARBA" id="ARBA00005705"/>
    </source>
</evidence>
<reference evidence="2 3" key="1">
    <citation type="submission" date="2024-11" db="EMBL/GenBank/DDBJ databases">
        <title>Chromosome-level genome assembly of the freshwater bivalve Anodonta woodiana.</title>
        <authorList>
            <person name="Chen X."/>
        </authorList>
    </citation>
    <scope>NUCLEOTIDE SEQUENCE [LARGE SCALE GENOMIC DNA]</scope>
    <source>
        <strain evidence="2">MN2024</strain>
        <tissue evidence="2">Gills</tissue>
    </source>
</reference>
<name>A0ABD3T3E4_SINWO</name>
<proteinExistence type="inferred from homology"/>
<dbReference type="Gene3D" id="3.60.60.10">
    <property type="entry name" value="Penicillin V Acylase, Chain A"/>
    <property type="match status" value="1"/>
</dbReference>
<protein>
    <recommendedName>
        <fullName evidence="4">Secernin-2</fullName>
    </recommendedName>
</protein>
<sequence length="422" mass="46823">MEDKGSCDTFVALPPVTANGYVIFGKNSDRPSTEVQEVIYQTAADHEQGEKLKCTYIEVDQAPHTHAVILSKPAWMWGAEMGANDQGVCIGNEAIWTKLNSDEDLQEKLLGMDLLRLGLERGGSAREALDVITSLLSQFGQGGPCSEGGQWTYYNSFLIADSSEAWVLETVGKLWAAEKITEGVRNISNQLSIQEKIDLMSPGLIEEAKSSGLYKDEDGPFNFSSVFQLENNPSTTAVDRFEKGNALLRDLSKDAQFDLKCMMKILRDENGICLSGPVRASVGSQVSLLPPGASLIPACHWFTATPNPKISIYKPFIFCSGATVGVLTRSPDFGDKDPAKLVPRFQETVDRRHDLYKGHEKLVNLLEQDDPKGHMILQNLQEFEEKCVEDTEEVLNNFDENGAMKVTSLFKHMCEIESFFYK</sequence>
<comment type="similarity">
    <text evidence="1">Belongs to the peptidase C69 family. Secernin subfamily.</text>
</comment>
<dbReference type="Pfam" id="PF03577">
    <property type="entry name" value="Peptidase_C69"/>
    <property type="match status" value="1"/>
</dbReference>
<dbReference type="AlphaFoldDB" id="A0ABD3T3E4"/>
<comment type="caution">
    <text evidence="2">The sequence shown here is derived from an EMBL/GenBank/DDBJ whole genome shotgun (WGS) entry which is preliminary data.</text>
</comment>
<accession>A0ABD3T3E4</accession>
<evidence type="ECO:0000313" key="2">
    <source>
        <dbReference type="EMBL" id="KAL3831449.1"/>
    </source>
</evidence>
<dbReference type="EMBL" id="JBJQND010000019">
    <property type="protein sequence ID" value="KAL3831449.1"/>
    <property type="molecule type" value="Genomic_DNA"/>
</dbReference>
<dbReference type="PANTHER" id="PTHR12994">
    <property type="entry name" value="SECERNIN"/>
    <property type="match status" value="1"/>
</dbReference>
<keyword evidence="3" id="KW-1185">Reference proteome</keyword>
<dbReference type="PANTHER" id="PTHR12994:SF17">
    <property type="entry name" value="LD30995P"/>
    <property type="match status" value="1"/>
</dbReference>
<gene>
    <name evidence="2" type="ORF">ACJMK2_023200</name>
</gene>
<evidence type="ECO:0008006" key="4">
    <source>
        <dbReference type="Google" id="ProtNLM"/>
    </source>
</evidence>